<dbReference type="EC" id="6.3.2.34" evidence="5"/>
<dbReference type="Pfam" id="PF00881">
    <property type="entry name" value="Nitroreductase"/>
    <property type="match status" value="1"/>
</dbReference>
<dbReference type="PANTHER" id="PTHR23026">
    <property type="entry name" value="NADPH NITROREDUCTASE"/>
    <property type="match status" value="1"/>
</dbReference>
<gene>
    <name evidence="5" type="primary">fbiB_18</name>
    <name evidence="5" type="ORF">SDC9_73508</name>
</gene>
<dbReference type="GO" id="GO:0016491">
    <property type="term" value="F:oxidoreductase activity"/>
    <property type="evidence" value="ECO:0007669"/>
    <property type="project" value="UniProtKB-KW"/>
</dbReference>
<dbReference type="PANTHER" id="PTHR23026:SF90">
    <property type="entry name" value="IODOTYROSINE DEIODINASE 1"/>
    <property type="match status" value="1"/>
</dbReference>
<dbReference type="AlphaFoldDB" id="A0A644YKH3"/>
<evidence type="ECO:0000313" key="5">
    <source>
        <dbReference type="EMBL" id="MPM27003.1"/>
    </source>
</evidence>
<dbReference type="CDD" id="cd02062">
    <property type="entry name" value="Nitro_FMN_reductase"/>
    <property type="match status" value="1"/>
</dbReference>
<dbReference type="SUPFAM" id="SSF55469">
    <property type="entry name" value="FMN-dependent nitroreductase-like"/>
    <property type="match status" value="1"/>
</dbReference>
<dbReference type="GO" id="GO:0052619">
    <property type="term" value="F:coenzyme F420-1:gamma-L-glutamate ligase activity"/>
    <property type="evidence" value="ECO:0007669"/>
    <property type="project" value="UniProtKB-EC"/>
</dbReference>
<dbReference type="Gene3D" id="3.40.109.10">
    <property type="entry name" value="NADH Oxidase"/>
    <property type="match status" value="1"/>
</dbReference>
<comment type="caution">
    <text evidence="5">The sequence shown here is derived from an EMBL/GenBank/DDBJ whole genome shotgun (WGS) entry which is preliminary data.</text>
</comment>
<evidence type="ECO:0000259" key="4">
    <source>
        <dbReference type="Pfam" id="PF00881"/>
    </source>
</evidence>
<evidence type="ECO:0000256" key="3">
    <source>
        <dbReference type="ARBA" id="ARBA00023002"/>
    </source>
</evidence>
<keyword evidence="1" id="KW-0285">Flavoprotein</keyword>
<sequence>MDLYSAIYARQTIRDFAARPVDAATLNKIISAGFAAPTNNHMREWHFVVLEDRPKRRELLEKVIHPTTTKGATAIVNRWGLTDECQRELYINAIPKQFSMIEEAGCVILLFYRQPCPLLKPKSQSDLNPFASIWLCVENMLLAAASEGIFGVTRIPFADERKIVLEALNIPTGYEFPCWLALGYPADNAKRAPQVQIDPLTRIHMDVW</sequence>
<feature type="domain" description="Nitroreductase" evidence="4">
    <location>
        <begin position="7"/>
        <end position="184"/>
    </location>
</feature>
<keyword evidence="2" id="KW-0288">FMN</keyword>
<name>A0A644YKH3_9ZZZZ</name>
<dbReference type="InterPro" id="IPR000415">
    <property type="entry name" value="Nitroreductase-like"/>
</dbReference>
<protein>
    <submittedName>
        <fullName evidence="5">Coenzyme F420:L-glutamate ligase</fullName>
        <ecNumber evidence="5">6.3.2.34</ecNumber>
    </submittedName>
</protein>
<dbReference type="InterPro" id="IPR029479">
    <property type="entry name" value="Nitroreductase"/>
</dbReference>
<keyword evidence="3" id="KW-0560">Oxidoreductase</keyword>
<evidence type="ECO:0000256" key="1">
    <source>
        <dbReference type="ARBA" id="ARBA00022630"/>
    </source>
</evidence>
<organism evidence="5">
    <name type="scientific">bioreactor metagenome</name>
    <dbReference type="NCBI Taxonomy" id="1076179"/>
    <lineage>
        <taxon>unclassified sequences</taxon>
        <taxon>metagenomes</taxon>
        <taxon>ecological metagenomes</taxon>
    </lineage>
</organism>
<keyword evidence="5" id="KW-0436">Ligase</keyword>
<dbReference type="EMBL" id="VSSQ01004883">
    <property type="protein sequence ID" value="MPM27003.1"/>
    <property type="molecule type" value="Genomic_DNA"/>
</dbReference>
<dbReference type="InterPro" id="IPR050627">
    <property type="entry name" value="Nitroreductase/BluB"/>
</dbReference>
<proteinExistence type="predicted"/>
<accession>A0A644YKH3</accession>
<reference evidence="5" key="1">
    <citation type="submission" date="2019-08" db="EMBL/GenBank/DDBJ databases">
        <authorList>
            <person name="Kucharzyk K."/>
            <person name="Murdoch R.W."/>
            <person name="Higgins S."/>
            <person name="Loffler F."/>
        </authorList>
    </citation>
    <scope>NUCLEOTIDE SEQUENCE</scope>
</reference>
<evidence type="ECO:0000256" key="2">
    <source>
        <dbReference type="ARBA" id="ARBA00022643"/>
    </source>
</evidence>